<reference evidence="1" key="1">
    <citation type="submission" date="2022-11" db="EMBL/GenBank/DDBJ databases">
        <title>Centuries of genome instability and evolution in soft-shell clam transmissible cancer (bioRxiv).</title>
        <authorList>
            <person name="Hart S.F.M."/>
            <person name="Yonemitsu M.A."/>
            <person name="Giersch R.M."/>
            <person name="Beal B.F."/>
            <person name="Arriagada G."/>
            <person name="Davis B.W."/>
            <person name="Ostrander E.A."/>
            <person name="Goff S.P."/>
            <person name="Metzger M.J."/>
        </authorList>
    </citation>
    <scope>NUCLEOTIDE SEQUENCE</scope>
    <source>
        <strain evidence="1">MELC-2E11</strain>
        <tissue evidence="1">Siphon/mantle</tissue>
    </source>
</reference>
<proteinExistence type="predicted"/>
<evidence type="ECO:0000313" key="2">
    <source>
        <dbReference type="Proteomes" id="UP001164746"/>
    </source>
</evidence>
<evidence type="ECO:0000313" key="1">
    <source>
        <dbReference type="EMBL" id="WAR08018.1"/>
    </source>
</evidence>
<organism evidence="1 2">
    <name type="scientific">Mya arenaria</name>
    <name type="common">Soft-shell clam</name>
    <dbReference type="NCBI Taxonomy" id="6604"/>
    <lineage>
        <taxon>Eukaryota</taxon>
        <taxon>Metazoa</taxon>
        <taxon>Spiralia</taxon>
        <taxon>Lophotrochozoa</taxon>
        <taxon>Mollusca</taxon>
        <taxon>Bivalvia</taxon>
        <taxon>Autobranchia</taxon>
        <taxon>Heteroconchia</taxon>
        <taxon>Euheterodonta</taxon>
        <taxon>Imparidentia</taxon>
        <taxon>Neoheterodontei</taxon>
        <taxon>Myida</taxon>
        <taxon>Myoidea</taxon>
        <taxon>Myidae</taxon>
        <taxon>Mya</taxon>
    </lineage>
</organism>
<accession>A0ABY7EH76</accession>
<dbReference type="Proteomes" id="UP001164746">
    <property type="component" value="Chromosome 6"/>
</dbReference>
<sequence>MWVGSEVGSRVGSDADEYWDPRARPVRIPGHVQREDDARPGDTIPGVRALRALFCMRPKQPTSGIASQQVRYMEAQYFSYYLGNELKWGRHSSQCNEMVIIFYSNEDQVLYTSTQPQARKLLTDDIVRTAVLETISADYPYTEPGQLASALMRLVRTYGR</sequence>
<gene>
    <name evidence="1" type="ORF">MAR_017976</name>
</gene>
<keyword evidence="2" id="KW-1185">Reference proteome</keyword>
<name>A0ABY7EH76_MYAAR</name>
<protein>
    <submittedName>
        <fullName evidence="1">Uncharacterized protein</fullName>
    </submittedName>
</protein>
<dbReference type="EMBL" id="CP111017">
    <property type="protein sequence ID" value="WAR08018.1"/>
    <property type="molecule type" value="Genomic_DNA"/>
</dbReference>